<evidence type="ECO:0000313" key="1">
    <source>
        <dbReference type="EMBL" id="CAH1445088.1"/>
    </source>
</evidence>
<dbReference type="AlphaFoldDB" id="A0AAU9P4C9"/>
<accession>A0AAU9P4C9</accession>
<reference evidence="1 2" key="1">
    <citation type="submission" date="2022-01" db="EMBL/GenBank/DDBJ databases">
        <authorList>
            <person name="Xiong W."/>
            <person name="Schranz E."/>
        </authorList>
    </citation>
    <scope>NUCLEOTIDE SEQUENCE [LARGE SCALE GENOMIC DNA]</scope>
</reference>
<gene>
    <name evidence="1" type="ORF">LVIROSA_LOCUS30879</name>
</gene>
<organism evidence="1 2">
    <name type="scientific">Lactuca virosa</name>
    <dbReference type="NCBI Taxonomy" id="75947"/>
    <lineage>
        <taxon>Eukaryota</taxon>
        <taxon>Viridiplantae</taxon>
        <taxon>Streptophyta</taxon>
        <taxon>Embryophyta</taxon>
        <taxon>Tracheophyta</taxon>
        <taxon>Spermatophyta</taxon>
        <taxon>Magnoliopsida</taxon>
        <taxon>eudicotyledons</taxon>
        <taxon>Gunneridae</taxon>
        <taxon>Pentapetalae</taxon>
        <taxon>asterids</taxon>
        <taxon>campanulids</taxon>
        <taxon>Asterales</taxon>
        <taxon>Asteraceae</taxon>
        <taxon>Cichorioideae</taxon>
        <taxon>Cichorieae</taxon>
        <taxon>Lactucinae</taxon>
        <taxon>Lactuca</taxon>
    </lineage>
</organism>
<name>A0AAU9P4C9_9ASTR</name>
<protein>
    <submittedName>
        <fullName evidence="1">Uncharacterized protein</fullName>
    </submittedName>
</protein>
<evidence type="ECO:0000313" key="2">
    <source>
        <dbReference type="Proteomes" id="UP001157418"/>
    </source>
</evidence>
<keyword evidence="2" id="KW-1185">Reference proteome</keyword>
<comment type="caution">
    <text evidence="1">The sequence shown here is derived from an EMBL/GenBank/DDBJ whole genome shotgun (WGS) entry which is preliminary data.</text>
</comment>
<proteinExistence type="predicted"/>
<dbReference type="Proteomes" id="UP001157418">
    <property type="component" value="Unassembled WGS sequence"/>
</dbReference>
<dbReference type="EMBL" id="CAKMRJ010005523">
    <property type="protein sequence ID" value="CAH1445088.1"/>
    <property type="molecule type" value="Genomic_DNA"/>
</dbReference>
<sequence length="148" mass="16861">MKLKDTNPNPFLLPICVTPLISYIHGIDPMRSTSADMESILCVTPGSLEGHHVDHQQFSILCVLLQMQMKYVEARLGDRVLYAGSFSSHFSYFMLLLPEEDSHYLHHQFPMSVIGNHVMQLLPHLCLLHLNCFFSSILKIAMLLSLHL</sequence>